<dbReference type="Proteomes" id="UP001194696">
    <property type="component" value="Unassembled WGS sequence"/>
</dbReference>
<evidence type="ECO:0000313" key="3">
    <source>
        <dbReference type="Proteomes" id="UP001194696"/>
    </source>
</evidence>
<feature type="compositionally biased region" description="Gly residues" evidence="1">
    <location>
        <begin position="9"/>
        <end position="18"/>
    </location>
</feature>
<name>A0ABQ7JQZ1_9FUNG</name>
<dbReference type="Gene3D" id="3.90.640.10">
    <property type="entry name" value="Actin, Chain A, domain 4"/>
    <property type="match status" value="1"/>
</dbReference>
<feature type="compositionally biased region" description="Low complexity" evidence="1">
    <location>
        <begin position="31"/>
        <end position="68"/>
    </location>
</feature>
<evidence type="ECO:0000313" key="2">
    <source>
        <dbReference type="EMBL" id="KAG0283505.1"/>
    </source>
</evidence>
<proteinExistence type="predicted"/>
<dbReference type="PANTHER" id="PTHR14187">
    <property type="entry name" value="ALPHA KINASE/ELONGATION FACTOR 2 KINASE"/>
    <property type="match status" value="1"/>
</dbReference>
<sequence>MSHYPYGQSGQGQGGQGQNYGAYDQNAYTPQHQYQQQQYQQQQYDGYSSPIINNSNNNNGSGSAPPYSAHPVASGMMAASGGGPGNGYSPNPAFNPSYTNGGGGGYDNYNGGGSNGYNGNNGTTAYGNVPVPAAGHNFQQGGLTYQQTLPSTQPGALGGGAGDVMAQAPQPEGDYPVVMAIDFGTTFSGVAFALKADGEVHDMTKWPRHLAQYPKTPTLSLYKKDSKKILDWGHAARLAMLKPAAKDYCLLRKFKLQLDETLAAAPLENGATALQAVTDYLKKLHGYVMMELMKGMLKSFEPGQFQYCLTVPAMWSDAAKNTMRQAAIGAGLIQEGDPPNRLTLISEPEAAAMYCERKVEHFQLKDKDRFMICDAGGGTVDLIVFEVSELPGRERNLKEVTRGHGASCGSTFLDANMEKLLERKFKRYRKTIKACGWASLMDTFVDMVKPMFNGQEDVLMQIPQATGLEDLNDPDIGLEDGVLCVSAEEMKAEVFEPVISDVLDLIQKQLHQSQDCWAIFMIGGFGSSRYLEERVRQEFGHLVGLVAVPPRPELAVVRGAVYAGLNTKTINMRVARRWYGVDANMPFEEGIDPESKKIISHDGHVRCKERFSVYVRPGQQIGVDECVSKEYVTWSYPKGLDSPLYVCNSPNQPKYITDPGVQKIADFHIPMPEIPGAQPRTRVVFKLNMYFGLTEVRAEAVINGNTYTTICSFGRSSE</sequence>
<dbReference type="PANTHER" id="PTHR14187:SF5">
    <property type="entry name" value="HEAT SHOCK 70 KDA PROTEIN 12A"/>
    <property type="match status" value="1"/>
</dbReference>
<gene>
    <name evidence="2" type="ORF">BGZ96_012106</name>
</gene>
<evidence type="ECO:0008006" key="4">
    <source>
        <dbReference type="Google" id="ProtNLM"/>
    </source>
</evidence>
<accession>A0ABQ7JQZ1</accession>
<feature type="region of interest" description="Disordered" evidence="1">
    <location>
        <begin position="1"/>
        <end position="68"/>
    </location>
</feature>
<dbReference type="SUPFAM" id="SSF53067">
    <property type="entry name" value="Actin-like ATPase domain"/>
    <property type="match status" value="2"/>
</dbReference>
<protein>
    <recommendedName>
        <fullName evidence="4">Actin-like ATPase domain-containing protein</fullName>
    </recommendedName>
</protein>
<evidence type="ECO:0000256" key="1">
    <source>
        <dbReference type="SAM" id="MobiDB-lite"/>
    </source>
</evidence>
<dbReference type="CDD" id="cd10229">
    <property type="entry name" value="ASKHA_NBD_HSP70_HSPA12"/>
    <property type="match status" value="1"/>
</dbReference>
<keyword evidence="3" id="KW-1185">Reference proteome</keyword>
<dbReference type="EMBL" id="JAAAIM010000894">
    <property type="protein sequence ID" value="KAG0283505.1"/>
    <property type="molecule type" value="Genomic_DNA"/>
</dbReference>
<comment type="caution">
    <text evidence="2">The sequence shown here is derived from an EMBL/GenBank/DDBJ whole genome shotgun (WGS) entry which is preliminary data.</text>
</comment>
<reference evidence="2 3" key="1">
    <citation type="journal article" date="2020" name="Fungal Divers.">
        <title>Resolving the Mortierellaceae phylogeny through synthesis of multi-gene phylogenetics and phylogenomics.</title>
        <authorList>
            <person name="Vandepol N."/>
            <person name="Liber J."/>
            <person name="Desiro A."/>
            <person name="Na H."/>
            <person name="Kennedy M."/>
            <person name="Barry K."/>
            <person name="Grigoriev I.V."/>
            <person name="Miller A.N."/>
            <person name="O'Donnell K."/>
            <person name="Stajich J.E."/>
            <person name="Bonito G."/>
        </authorList>
    </citation>
    <scope>NUCLEOTIDE SEQUENCE [LARGE SCALE GENOMIC DNA]</scope>
    <source>
        <strain evidence="2 3">AD045</strain>
    </source>
</reference>
<organism evidence="2 3">
    <name type="scientific">Linnemannia gamsii</name>
    <dbReference type="NCBI Taxonomy" id="64522"/>
    <lineage>
        <taxon>Eukaryota</taxon>
        <taxon>Fungi</taxon>
        <taxon>Fungi incertae sedis</taxon>
        <taxon>Mucoromycota</taxon>
        <taxon>Mortierellomycotina</taxon>
        <taxon>Mortierellomycetes</taxon>
        <taxon>Mortierellales</taxon>
        <taxon>Mortierellaceae</taxon>
        <taxon>Linnemannia</taxon>
    </lineage>
</organism>
<dbReference type="InterPro" id="IPR043129">
    <property type="entry name" value="ATPase_NBD"/>
</dbReference>
<dbReference type="Gene3D" id="3.30.420.40">
    <property type="match status" value="2"/>
</dbReference>